<dbReference type="InterPro" id="IPR024294">
    <property type="entry name" value="DUF3810"/>
</dbReference>
<keyword evidence="1" id="KW-1133">Transmembrane helix</keyword>
<evidence type="ECO:0000256" key="1">
    <source>
        <dbReference type="SAM" id="Phobius"/>
    </source>
</evidence>
<reference evidence="2 3" key="1">
    <citation type="journal article" date="2011" name="J. Bacteriol.">
        <title>Complete genome of the cellulolytic ruminal bacterium Ruminococcus albus 7.</title>
        <authorList>
            <person name="Suen G."/>
            <person name="Stevenson D.M."/>
            <person name="Bruce D.C."/>
            <person name="Chertkov O."/>
            <person name="Copeland A."/>
            <person name="Cheng J.F."/>
            <person name="Detter C."/>
            <person name="Detter J.C."/>
            <person name="Goodwin L.A."/>
            <person name="Han C.S."/>
            <person name="Hauser L.J."/>
            <person name="Ivanova N.N."/>
            <person name="Kyrpides N.C."/>
            <person name="Land M.L."/>
            <person name="Lapidus A."/>
            <person name="Lucas S."/>
            <person name="Ovchinnikova G."/>
            <person name="Pitluck S."/>
            <person name="Tapia R."/>
            <person name="Woyke T."/>
            <person name="Boyum J."/>
            <person name="Mead D."/>
            <person name="Weimer P.J."/>
        </authorList>
    </citation>
    <scope>NUCLEOTIDE SEQUENCE [LARGE SCALE GENOMIC DNA]</scope>
    <source>
        <strain evidence="3">ATCC 27210 / DSM 20455 / JCM 14654 / NCDO 2250 / 7</strain>
    </source>
</reference>
<dbReference type="RefSeq" id="WP_013497493.1">
    <property type="nucleotide sequence ID" value="NC_014833.1"/>
</dbReference>
<sequence length="415" mass="47536">MKKLSAYWRVLIVLLICSAVMGLAWFFPNLCDRYTDSIFYNICNGVSRATGLVPFAIGEIIMYIGIAGTVLAVIFLLLLIFLRKKDRYRRFCAVYFKTLLMAIVCTVFIYMPTWYIPFCGTVLGKGETDTRTEFDPYEIEKLVRYSVDGINSAAEEIEISSDGKVIFPTTEDTQSLIADAMRSMGEEFPRLNGYYPPVKTALCSDILDRMGIGGYNYPFTMEPTRSKYLSPLDRIVTDAHELAHHKGYFLENEAEMLSIVALTQSPDPYLRIAGFDALYWWICDIYYENIDVEMRKEFDGMIESGELDVHLPIDSTEESERAEEAMQFLYDKYYKNEPQISERAQMIFDASDDIEIEIFDEDEHIIDEMPAVNDAITATADVGWDIQEDILEENCYDGAVLLLLQYFDDFAAARS</sequence>
<protein>
    <recommendedName>
        <fullName evidence="4">DUF3810 domain-containing protein</fullName>
    </recommendedName>
</protein>
<dbReference type="OrthoDB" id="1048788at2"/>
<keyword evidence="1" id="KW-0472">Membrane</keyword>
<dbReference type="eggNOG" id="ENOG5033UVR">
    <property type="taxonomic scope" value="Bacteria"/>
</dbReference>
<evidence type="ECO:0008006" key="4">
    <source>
        <dbReference type="Google" id="ProtNLM"/>
    </source>
</evidence>
<organism evidence="2 3">
    <name type="scientific">Ruminococcus albus (strain ATCC 27210 / DSM 20455 / JCM 14654 / NCDO 2250 / 7)</name>
    <dbReference type="NCBI Taxonomy" id="697329"/>
    <lineage>
        <taxon>Bacteria</taxon>
        <taxon>Bacillati</taxon>
        <taxon>Bacillota</taxon>
        <taxon>Clostridia</taxon>
        <taxon>Eubacteriales</taxon>
        <taxon>Oscillospiraceae</taxon>
        <taxon>Ruminococcus</taxon>
    </lineage>
</organism>
<gene>
    <name evidence="2" type="ordered locus">Rumal_0776</name>
</gene>
<dbReference type="Proteomes" id="UP000006919">
    <property type="component" value="Chromosome"/>
</dbReference>
<dbReference type="AlphaFoldDB" id="E6UI57"/>
<keyword evidence="1" id="KW-0812">Transmembrane</keyword>
<feature type="transmembrane region" description="Helical" evidence="1">
    <location>
        <begin position="60"/>
        <end position="82"/>
    </location>
</feature>
<name>E6UI57_RUMA7</name>
<accession>E6UI57</accession>
<feature type="transmembrane region" description="Helical" evidence="1">
    <location>
        <begin position="7"/>
        <end position="27"/>
    </location>
</feature>
<dbReference type="KEGG" id="ral:Rumal_0776"/>
<dbReference type="HOGENOM" id="CLU_662033_0_0_9"/>
<feature type="transmembrane region" description="Helical" evidence="1">
    <location>
        <begin position="94"/>
        <end position="115"/>
    </location>
</feature>
<evidence type="ECO:0000313" key="3">
    <source>
        <dbReference type="Proteomes" id="UP000006919"/>
    </source>
</evidence>
<dbReference type="EMBL" id="CP002403">
    <property type="protein sequence ID" value="ADU21310.1"/>
    <property type="molecule type" value="Genomic_DNA"/>
</dbReference>
<proteinExistence type="predicted"/>
<dbReference type="Pfam" id="PF12725">
    <property type="entry name" value="DUF3810"/>
    <property type="match status" value="1"/>
</dbReference>
<evidence type="ECO:0000313" key="2">
    <source>
        <dbReference type="EMBL" id="ADU21310.1"/>
    </source>
</evidence>